<evidence type="ECO:0000256" key="1">
    <source>
        <dbReference type="ARBA" id="ARBA00004189"/>
    </source>
</evidence>
<dbReference type="AlphaFoldDB" id="A0A4C1X9Y6"/>
<gene>
    <name evidence="14" type="primary">SCARB1</name>
    <name evidence="14" type="ORF">EVAR_40244_1</name>
</gene>
<protein>
    <recommendedName>
        <fullName evidence="11">Scavenger receptor class B member 1</fullName>
    </recommendedName>
    <alternativeName>
        <fullName evidence="12">SR-BI</fullName>
    </alternativeName>
</protein>
<dbReference type="PRINTS" id="PR01609">
    <property type="entry name" value="CD36FAMILY"/>
</dbReference>
<accession>A0A4C1X9Y6</accession>
<comment type="subcellular location">
    <subcellularLocation>
        <location evidence="2">Cell membrane</location>
        <topology evidence="2">Multi-pass membrane protein</topology>
    </subcellularLocation>
    <subcellularLocation>
        <location evidence="1">Membrane</location>
        <location evidence="1">Caveola</location>
        <topology evidence="1">Multi-pass membrane protein</topology>
    </subcellularLocation>
</comment>
<dbReference type="Proteomes" id="UP000299102">
    <property type="component" value="Unassembled WGS sequence"/>
</dbReference>
<evidence type="ECO:0000256" key="9">
    <source>
        <dbReference type="ARBA" id="ARBA00023170"/>
    </source>
</evidence>
<evidence type="ECO:0000256" key="5">
    <source>
        <dbReference type="ARBA" id="ARBA00022692"/>
    </source>
</evidence>
<evidence type="ECO:0000256" key="6">
    <source>
        <dbReference type="ARBA" id="ARBA00022989"/>
    </source>
</evidence>
<dbReference type="OrthoDB" id="18585at2759"/>
<evidence type="ECO:0000256" key="13">
    <source>
        <dbReference type="SAM" id="Phobius"/>
    </source>
</evidence>
<keyword evidence="15" id="KW-1185">Reference proteome</keyword>
<keyword evidence="4" id="KW-1003">Cell membrane</keyword>
<keyword evidence="5 13" id="KW-0812">Transmembrane</keyword>
<dbReference type="InterPro" id="IPR002159">
    <property type="entry name" value="CD36_fam"/>
</dbReference>
<evidence type="ECO:0000256" key="12">
    <source>
        <dbReference type="ARBA" id="ARBA00042244"/>
    </source>
</evidence>
<dbReference type="STRING" id="151549.A0A4C1X9Y6"/>
<name>A0A4C1X9Y6_EUMVA</name>
<evidence type="ECO:0000256" key="8">
    <source>
        <dbReference type="ARBA" id="ARBA00023157"/>
    </source>
</evidence>
<dbReference type="GO" id="GO:0005044">
    <property type="term" value="F:scavenger receptor activity"/>
    <property type="evidence" value="ECO:0007669"/>
    <property type="project" value="TreeGrafter"/>
</dbReference>
<keyword evidence="9 14" id="KW-0675">Receptor</keyword>
<keyword evidence="6 13" id="KW-1133">Transmembrane helix</keyword>
<keyword evidence="7 13" id="KW-0472">Membrane</keyword>
<evidence type="ECO:0000313" key="15">
    <source>
        <dbReference type="Proteomes" id="UP000299102"/>
    </source>
</evidence>
<comment type="similarity">
    <text evidence="3">Belongs to the CD36 family.</text>
</comment>
<sequence>MVQPQEGARASFLLRADSRARSSLHALRTTLIVNNPAIRSSVAGCLLLLLSLALYLINPVVVISKHATRISEGSEIYKLLNGDIETIHISSYLFNVTNAARFLSGEDRKLKVKEIGPFKYREIRINKDINLDSDNEMLHYTPSTNITLIRELSAADPADVMVTMPNVALLSMSSMMSHKPFWMKIPFNLLTSNEKSQAIINMSAHSYLWGYEEPLIKLGNKFLPGWIFFTQLGLLDRFLDRERPYKLVVSAANHNRFQVMKMNDIAGLTSWGYGEKSSDCNTFSDAYEGLGYPAEMTPSTRVRLFRKMLCRMLDLEYVDTVMTPLGVKALKYQISRDAFDLSEKNACLCPKGDCVKGYYDVSPCFYDLPLAMSQAHFLDGDPSLLERIEGLSPDPKLHGSEVLIEPTCGVALTNTFTMQINVKVDDVTYNNVAKPFANMMVPIAWFKIHEIPPTLRFRAAMTIRGC</sequence>
<organism evidence="14 15">
    <name type="scientific">Eumeta variegata</name>
    <name type="common">Bagworm moth</name>
    <name type="synonym">Eumeta japonica</name>
    <dbReference type="NCBI Taxonomy" id="151549"/>
    <lineage>
        <taxon>Eukaryota</taxon>
        <taxon>Metazoa</taxon>
        <taxon>Ecdysozoa</taxon>
        <taxon>Arthropoda</taxon>
        <taxon>Hexapoda</taxon>
        <taxon>Insecta</taxon>
        <taxon>Pterygota</taxon>
        <taxon>Neoptera</taxon>
        <taxon>Endopterygota</taxon>
        <taxon>Lepidoptera</taxon>
        <taxon>Glossata</taxon>
        <taxon>Ditrysia</taxon>
        <taxon>Tineoidea</taxon>
        <taxon>Psychidae</taxon>
        <taxon>Oiketicinae</taxon>
        <taxon>Eumeta</taxon>
    </lineage>
</organism>
<keyword evidence="8" id="KW-1015">Disulfide bond</keyword>
<dbReference type="GO" id="GO:0005737">
    <property type="term" value="C:cytoplasm"/>
    <property type="evidence" value="ECO:0007669"/>
    <property type="project" value="TreeGrafter"/>
</dbReference>
<keyword evidence="10" id="KW-0325">Glycoprotein</keyword>
<evidence type="ECO:0000256" key="11">
    <source>
        <dbReference type="ARBA" id="ARBA00040821"/>
    </source>
</evidence>
<dbReference type="EMBL" id="BGZK01000772">
    <property type="protein sequence ID" value="GBP59860.1"/>
    <property type="molecule type" value="Genomic_DNA"/>
</dbReference>
<evidence type="ECO:0000256" key="3">
    <source>
        <dbReference type="ARBA" id="ARBA00010532"/>
    </source>
</evidence>
<reference evidence="14 15" key="1">
    <citation type="journal article" date="2019" name="Commun. Biol.">
        <title>The bagworm genome reveals a unique fibroin gene that provides high tensile strength.</title>
        <authorList>
            <person name="Kono N."/>
            <person name="Nakamura H."/>
            <person name="Ohtoshi R."/>
            <person name="Tomita M."/>
            <person name="Numata K."/>
            <person name="Arakawa K."/>
        </authorList>
    </citation>
    <scope>NUCLEOTIDE SEQUENCE [LARGE SCALE GENOMIC DNA]</scope>
</reference>
<proteinExistence type="inferred from homology"/>
<dbReference type="PANTHER" id="PTHR11923:SF110">
    <property type="entry name" value="SCAVENGER RECEPTOR CLASS B MEMBER 1"/>
    <property type="match status" value="1"/>
</dbReference>
<evidence type="ECO:0000256" key="7">
    <source>
        <dbReference type="ARBA" id="ARBA00023136"/>
    </source>
</evidence>
<dbReference type="Pfam" id="PF01130">
    <property type="entry name" value="CD36"/>
    <property type="match status" value="1"/>
</dbReference>
<dbReference type="GO" id="GO:0005901">
    <property type="term" value="C:caveola"/>
    <property type="evidence" value="ECO:0007669"/>
    <property type="project" value="UniProtKB-SubCell"/>
</dbReference>
<comment type="caution">
    <text evidence="14">The sequence shown here is derived from an EMBL/GenBank/DDBJ whole genome shotgun (WGS) entry which is preliminary data.</text>
</comment>
<dbReference type="PANTHER" id="PTHR11923">
    <property type="entry name" value="SCAVENGER RECEPTOR CLASS B TYPE-1 SR-B1"/>
    <property type="match status" value="1"/>
</dbReference>
<evidence type="ECO:0000256" key="4">
    <source>
        <dbReference type="ARBA" id="ARBA00022475"/>
    </source>
</evidence>
<evidence type="ECO:0000313" key="14">
    <source>
        <dbReference type="EMBL" id="GBP59860.1"/>
    </source>
</evidence>
<feature type="transmembrane region" description="Helical" evidence="13">
    <location>
        <begin position="37"/>
        <end position="57"/>
    </location>
</feature>
<evidence type="ECO:0000256" key="10">
    <source>
        <dbReference type="ARBA" id="ARBA00023180"/>
    </source>
</evidence>
<evidence type="ECO:0000256" key="2">
    <source>
        <dbReference type="ARBA" id="ARBA00004651"/>
    </source>
</evidence>